<evidence type="ECO:0000313" key="3">
    <source>
        <dbReference type="Proteomes" id="UP000502196"/>
    </source>
</evidence>
<name>A0A6F9DZ23_9BACL</name>
<evidence type="ECO:0000256" key="1">
    <source>
        <dbReference type="SAM" id="MobiDB-lite"/>
    </source>
</evidence>
<proteinExistence type="predicted"/>
<evidence type="ECO:0000313" key="2">
    <source>
        <dbReference type="EMBL" id="CAB3389814.1"/>
    </source>
</evidence>
<gene>
    <name evidence="2" type="ORF">COOX1_0103</name>
</gene>
<protein>
    <submittedName>
        <fullName evidence="2">Uncharacterized protein</fullName>
    </submittedName>
</protein>
<feature type="region of interest" description="Disordered" evidence="1">
    <location>
        <begin position="1"/>
        <end position="20"/>
    </location>
</feature>
<reference evidence="2 3" key="1">
    <citation type="submission" date="2020-04" db="EMBL/GenBank/DDBJ databases">
        <authorList>
            <person name="Hogendoorn C."/>
        </authorList>
    </citation>
    <scope>NUCLEOTIDE SEQUENCE [LARGE SCALE GENOMIC DNA]</scope>
    <source>
        <strain evidence="2">COOX1</strain>
    </source>
</reference>
<dbReference type="EMBL" id="LR792683">
    <property type="protein sequence ID" value="CAB3389814.1"/>
    <property type="molecule type" value="Genomic_DNA"/>
</dbReference>
<dbReference type="AlphaFoldDB" id="A0A6F9DZ23"/>
<sequence>MIEQEEKQHEDQHNRHNGRQEAQPHRFFLWRIDLDFRAGAGCQFIQILNKLITKQRPGGEGPAIGQRALHPEGETIGRHIHALNGTLLDILDQIAICDILPVLLAGSEEVNDADRHQKYQQIKCGAPEEFVHS</sequence>
<accession>A0A6F9DZ23</accession>
<organism evidence="2 3">
    <name type="scientific">Kyrpidia spormannii</name>
    <dbReference type="NCBI Taxonomy" id="2055160"/>
    <lineage>
        <taxon>Bacteria</taxon>
        <taxon>Bacillati</taxon>
        <taxon>Bacillota</taxon>
        <taxon>Bacilli</taxon>
        <taxon>Bacillales</taxon>
        <taxon>Alicyclobacillaceae</taxon>
        <taxon>Kyrpidia</taxon>
    </lineage>
</organism>
<dbReference type="Proteomes" id="UP000502196">
    <property type="component" value="Chromosome"/>
</dbReference>